<evidence type="ECO:0000313" key="2">
    <source>
        <dbReference type="Proteomes" id="UP001626550"/>
    </source>
</evidence>
<dbReference type="AlphaFoldDB" id="A0ABD2PZR1"/>
<proteinExistence type="predicted"/>
<dbReference type="InterPro" id="IPR029071">
    <property type="entry name" value="Ubiquitin-like_domsf"/>
</dbReference>
<keyword evidence="2" id="KW-1185">Reference proteome</keyword>
<reference evidence="1 2" key="1">
    <citation type="submission" date="2024-11" db="EMBL/GenBank/DDBJ databases">
        <title>Adaptive evolution of stress response genes in parasites aligns with host niche diversity.</title>
        <authorList>
            <person name="Hahn C."/>
            <person name="Resl P."/>
        </authorList>
    </citation>
    <scope>NUCLEOTIDE SEQUENCE [LARGE SCALE GENOMIC DNA]</scope>
    <source>
        <strain evidence="1">EGGRZ-B1_66</strain>
        <tissue evidence="1">Body</tissue>
    </source>
</reference>
<dbReference type="SUPFAM" id="SSF54236">
    <property type="entry name" value="Ubiquitin-like"/>
    <property type="match status" value="1"/>
</dbReference>
<gene>
    <name evidence="1" type="ORF">Ciccas_009466</name>
</gene>
<name>A0ABD2PZR1_9PLAT</name>
<evidence type="ECO:0000313" key="1">
    <source>
        <dbReference type="EMBL" id="KAL3311951.1"/>
    </source>
</evidence>
<organism evidence="1 2">
    <name type="scientific">Cichlidogyrus casuarinus</name>
    <dbReference type="NCBI Taxonomy" id="1844966"/>
    <lineage>
        <taxon>Eukaryota</taxon>
        <taxon>Metazoa</taxon>
        <taxon>Spiralia</taxon>
        <taxon>Lophotrochozoa</taxon>
        <taxon>Platyhelminthes</taxon>
        <taxon>Monogenea</taxon>
        <taxon>Monopisthocotylea</taxon>
        <taxon>Dactylogyridea</taxon>
        <taxon>Ancyrocephalidae</taxon>
        <taxon>Cichlidogyrus</taxon>
    </lineage>
</organism>
<protein>
    <submittedName>
        <fullName evidence="1">Uncharacterized protein</fullName>
    </submittedName>
</protein>
<dbReference type="Gene3D" id="3.10.20.90">
    <property type="entry name" value="Phosphatidylinositol 3-kinase Catalytic Subunit, Chain A, domain 1"/>
    <property type="match status" value="1"/>
</dbReference>
<sequence>MLNNDRVRLRDHKTQSLTLEHDGSTLSMPQSTNFAKELRDKWTKKNRLSVLTYDANCSLPSDIYDPNATFSDQVDKLLEIHRGMNLKNSFNQTDLNSTFHRLNPSYQESSFSIPQAMTQSLHRMKEDSHTMIVQIFTSDETSYKSVVIDASTKSCQVCKKALEKNQWTGDLNYALLEWQLYEALGDIPDFC</sequence>
<dbReference type="Proteomes" id="UP001626550">
    <property type="component" value="Unassembled WGS sequence"/>
</dbReference>
<comment type="caution">
    <text evidence="1">The sequence shown here is derived from an EMBL/GenBank/DDBJ whole genome shotgun (WGS) entry which is preliminary data.</text>
</comment>
<accession>A0ABD2PZR1</accession>
<dbReference type="EMBL" id="JBJKFK010001942">
    <property type="protein sequence ID" value="KAL3311951.1"/>
    <property type="molecule type" value="Genomic_DNA"/>
</dbReference>